<dbReference type="InterPro" id="IPR011059">
    <property type="entry name" value="Metal-dep_hydrolase_composite"/>
</dbReference>
<feature type="domain" description="Amidohydrolase 3" evidence="1">
    <location>
        <begin position="135"/>
        <end position="637"/>
    </location>
</feature>
<sequence>MSSLSEKEANKVNFVEKPAAASPINLNLKIGVVATIFSFVVYYVLHSDTQLPETYALCSSDGRNIYTVDNDNTIVECILVHKSHIADTGNLGKSISTIITRMESALISFLIIAVIKENAISTVGSKSFAIRYIPNGSIVIPGISDSHCHILEYGASRQIPLSVGKTVKETVSFVRDYIVKHPDLEHDKSRVIEGWGWDHASWDVERWPSWEDLEADPVIAGHPVVLQSRDGHALWVSKKTLEDNAPYPDVIEGGVIFRDEAGNPTGIFMDSAQDLIKRLPASMDELERRFRTTVGEALSAGLTSLHDAGFKPDSLAFFKESEHFSFSTILIMSNLCPTQNDRQTKKGPLPIRIYGMTFFDEYGQYWGDKIKPFMAAANGRLSARSIKIFADGALRTGGAALYEPYTDNPSTKGAMRISVEVLNAIIPRFLKDGWQVNVHAIGDRANGIVLDAFEASLKGVNVSTLRPRLEHAQIMTKADMVRLGELGVIASIQPTHAISDMWFAEDRLGPERVKGLYAFRSILDSGARIALGSDFPVEVINPLKGFYAAVTRLATDGSSPHGPQGWFPEQRLTRMEALRGMTIDSAYASFTEDYLGSLVSGKRADYVVLSQDIMTVSPAAILETKVIATSLDGRPVYGKV</sequence>
<dbReference type="OrthoDB" id="3501663at2759"/>
<dbReference type="Gene3D" id="3.20.20.140">
    <property type="entry name" value="Metal-dependent hydrolases"/>
    <property type="match status" value="1"/>
</dbReference>
<accession>A0A409XPX9</accession>
<protein>
    <recommendedName>
        <fullName evidence="1">Amidohydrolase 3 domain-containing protein</fullName>
    </recommendedName>
</protein>
<dbReference type="Gene3D" id="2.30.40.10">
    <property type="entry name" value="Urease, subunit C, domain 1"/>
    <property type="match status" value="1"/>
</dbReference>
<dbReference type="SUPFAM" id="SSF51338">
    <property type="entry name" value="Composite domain of metallo-dependent hydrolases"/>
    <property type="match status" value="1"/>
</dbReference>
<name>A0A409XPX9_PSICY</name>
<evidence type="ECO:0000313" key="3">
    <source>
        <dbReference type="Proteomes" id="UP000283269"/>
    </source>
</evidence>
<dbReference type="InParanoid" id="A0A409XPX9"/>
<dbReference type="PANTHER" id="PTHR22642:SF2">
    <property type="entry name" value="PROTEIN LONG AFTER FAR-RED 3"/>
    <property type="match status" value="1"/>
</dbReference>
<dbReference type="InterPro" id="IPR033932">
    <property type="entry name" value="YtcJ-like"/>
</dbReference>
<dbReference type="InterPro" id="IPR013108">
    <property type="entry name" value="Amidohydro_3"/>
</dbReference>
<dbReference type="SUPFAM" id="SSF51556">
    <property type="entry name" value="Metallo-dependent hydrolases"/>
    <property type="match status" value="1"/>
</dbReference>
<dbReference type="EMBL" id="NHYD01000971">
    <property type="protein sequence ID" value="PPQ92780.1"/>
    <property type="molecule type" value="Genomic_DNA"/>
</dbReference>
<keyword evidence="3" id="KW-1185">Reference proteome</keyword>
<dbReference type="Pfam" id="PF07969">
    <property type="entry name" value="Amidohydro_3"/>
    <property type="match status" value="1"/>
</dbReference>
<dbReference type="GO" id="GO:0016810">
    <property type="term" value="F:hydrolase activity, acting on carbon-nitrogen (but not peptide) bonds"/>
    <property type="evidence" value="ECO:0007669"/>
    <property type="project" value="InterPro"/>
</dbReference>
<dbReference type="CDD" id="cd01300">
    <property type="entry name" value="YtcJ_like"/>
    <property type="match status" value="1"/>
</dbReference>
<comment type="caution">
    <text evidence="2">The sequence shown here is derived from an EMBL/GenBank/DDBJ whole genome shotgun (WGS) entry which is preliminary data.</text>
</comment>
<dbReference type="STRING" id="93625.A0A409XPX9"/>
<reference evidence="2 3" key="1">
    <citation type="journal article" date="2018" name="Evol. Lett.">
        <title>Horizontal gene cluster transfer increased hallucinogenic mushroom diversity.</title>
        <authorList>
            <person name="Reynolds H.T."/>
            <person name="Vijayakumar V."/>
            <person name="Gluck-Thaler E."/>
            <person name="Korotkin H.B."/>
            <person name="Matheny P.B."/>
            <person name="Slot J.C."/>
        </authorList>
    </citation>
    <scope>NUCLEOTIDE SEQUENCE [LARGE SCALE GENOMIC DNA]</scope>
    <source>
        <strain evidence="2 3">2631</strain>
    </source>
</reference>
<dbReference type="Gene3D" id="3.10.310.70">
    <property type="match status" value="1"/>
</dbReference>
<dbReference type="AlphaFoldDB" id="A0A409XPX9"/>
<proteinExistence type="predicted"/>
<evidence type="ECO:0000313" key="2">
    <source>
        <dbReference type="EMBL" id="PPQ92780.1"/>
    </source>
</evidence>
<gene>
    <name evidence="2" type="ORF">CVT25_003828</name>
</gene>
<evidence type="ECO:0000259" key="1">
    <source>
        <dbReference type="Pfam" id="PF07969"/>
    </source>
</evidence>
<dbReference type="Proteomes" id="UP000283269">
    <property type="component" value="Unassembled WGS sequence"/>
</dbReference>
<dbReference type="InterPro" id="IPR032466">
    <property type="entry name" value="Metal_Hydrolase"/>
</dbReference>
<organism evidence="2 3">
    <name type="scientific">Psilocybe cyanescens</name>
    <dbReference type="NCBI Taxonomy" id="93625"/>
    <lineage>
        <taxon>Eukaryota</taxon>
        <taxon>Fungi</taxon>
        <taxon>Dikarya</taxon>
        <taxon>Basidiomycota</taxon>
        <taxon>Agaricomycotina</taxon>
        <taxon>Agaricomycetes</taxon>
        <taxon>Agaricomycetidae</taxon>
        <taxon>Agaricales</taxon>
        <taxon>Agaricineae</taxon>
        <taxon>Strophariaceae</taxon>
        <taxon>Psilocybe</taxon>
    </lineage>
</organism>
<dbReference type="PANTHER" id="PTHR22642">
    <property type="entry name" value="IMIDAZOLONEPROPIONASE"/>
    <property type="match status" value="1"/>
</dbReference>